<accession>A0A0F9MAP1</accession>
<sequence>MSVLTIRPEITSMADADWFHVVQVSDTSSSPQGTSKKIKRANVFANYIGFDTRYYTQTEVENMYTGLLPMQGYNKLDWDIAYSWGNHADENYLKADYTGFDSRYQVLTEKGVANGYVPLNASGFIDAAFLPDSIDDILEYADLASFPATGESGKLYLALDTDYVYRWSGSTYVQVGGGDIPVDSVFGRTGIITAMESDYDSFFSLLGHTHTASEITDLGSFTGFDSRYLGKTETAVDSDKLTGLGKVSGGSRFGGIPFIDTNGVMDIGKYIDFHETNADTGDNTFRITNSSNLLDFSDAVKINGRADLGGSEGTGYSIICRNSSSSSGSGSGTTRMLFSWSNHGAACIEGYKESTNTTGLKFYTELGFNSEYERLKIRPNGDAYFSDNVYADNFILNSDRRLKDNIEPLSGNYDFNFVSYHMKNSTQKRIGVIAQEVEKTNPEFVRKDEDGNMSVAYIDLLCAKVADQEKRIQGLETIIKKLSK</sequence>
<dbReference type="AlphaFoldDB" id="A0A0F9MAP1"/>
<proteinExistence type="predicted"/>
<comment type="caution">
    <text evidence="2">The sequence shown here is derived from an EMBL/GenBank/DDBJ whole genome shotgun (WGS) entry which is preliminary data.</text>
</comment>
<feature type="domain" description="Peptidase S74" evidence="1">
    <location>
        <begin position="398"/>
        <end position="446"/>
    </location>
</feature>
<dbReference type="Pfam" id="PF13884">
    <property type="entry name" value="Peptidase_S74"/>
    <property type="match status" value="1"/>
</dbReference>
<protein>
    <recommendedName>
        <fullName evidence="1">Peptidase S74 domain-containing protein</fullName>
    </recommendedName>
</protein>
<reference evidence="2" key="1">
    <citation type="journal article" date="2015" name="Nature">
        <title>Complex archaea that bridge the gap between prokaryotes and eukaryotes.</title>
        <authorList>
            <person name="Spang A."/>
            <person name="Saw J.H."/>
            <person name="Jorgensen S.L."/>
            <person name="Zaremba-Niedzwiedzka K."/>
            <person name="Martijn J."/>
            <person name="Lind A.E."/>
            <person name="van Eijk R."/>
            <person name="Schleper C."/>
            <person name="Guy L."/>
            <person name="Ettema T.J."/>
        </authorList>
    </citation>
    <scope>NUCLEOTIDE SEQUENCE</scope>
</reference>
<evidence type="ECO:0000259" key="1">
    <source>
        <dbReference type="Pfam" id="PF13884"/>
    </source>
</evidence>
<dbReference type="InterPro" id="IPR030392">
    <property type="entry name" value="S74_ICA"/>
</dbReference>
<name>A0A0F9MAP1_9ZZZZ</name>
<gene>
    <name evidence="2" type="ORF">LCGC14_1114220</name>
</gene>
<dbReference type="EMBL" id="LAZR01005107">
    <property type="protein sequence ID" value="KKN02784.1"/>
    <property type="molecule type" value="Genomic_DNA"/>
</dbReference>
<evidence type="ECO:0000313" key="2">
    <source>
        <dbReference type="EMBL" id="KKN02784.1"/>
    </source>
</evidence>
<organism evidence="2">
    <name type="scientific">marine sediment metagenome</name>
    <dbReference type="NCBI Taxonomy" id="412755"/>
    <lineage>
        <taxon>unclassified sequences</taxon>
        <taxon>metagenomes</taxon>
        <taxon>ecological metagenomes</taxon>
    </lineage>
</organism>